<evidence type="ECO:0000256" key="1">
    <source>
        <dbReference type="SAM" id="MobiDB-lite"/>
    </source>
</evidence>
<accession>A0A8A3PDD5</accession>
<dbReference type="OrthoDB" id="277832at2759"/>
<dbReference type="PANTHER" id="PTHR13360">
    <property type="entry name" value="ACTIVATING SIGNAL COINTEGRATOR 1 COMPLEX SUBUNIT 1"/>
    <property type="match status" value="1"/>
</dbReference>
<dbReference type="InterPro" id="IPR019510">
    <property type="entry name" value="AKAP7-like_phosphoesterase"/>
</dbReference>
<dbReference type="Proteomes" id="UP000672032">
    <property type="component" value="Chromosome 3"/>
</dbReference>
<gene>
    <name evidence="3" type="ORF">DSL72_002685</name>
</gene>
<dbReference type="PANTHER" id="PTHR13360:SF1">
    <property type="entry name" value="ACTIVATING SIGNAL COINTEGRATOR 1 COMPLEX SUBUNIT 1"/>
    <property type="match status" value="1"/>
</dbReference>
<evidence type="ECO:0000313" key="3">
    <source>
        <dbReference type="EMBL" id="QSZ33100.1"/>
    </source>
</evidence>
<sequence length="232" mass="26161">MSLLDAERIRGAVNILNGIFSSPSEIAGPRPRPGTASANQEKDKDENTPNEEPSISISTSNPPSPVTSFLPLPPLTLISLHPMHQPQHTSILYATPLDPHKHLQTFCQNLKETFTRAGFMMPEAGNNRRYLLLHATIVNTIYVPGVRDRHQARDGGDDESRKPQSRNAGHGRRKARLTFDARAILEKYRDYEWMRDVRLEKVAICRMGARKRESGIEEYEVEAEVDVPLSWA</sequence>
<dbReference type="GO" id="GO:0006307">
    <property type="term" value="P:DNA alkylation repair"/>
    <property type="evidence" value="ECO:0007669"/>
    <property type="project" value="InterPro"/>
</dbReference>
<dbReference type="GO" id="GO:0005634">
    <property type="term" value="C:nucleus"/>
    <property type="evidence" value="ECO:0007669"/>
    <property type="project" value="TreeGrafter"/>
</dbReference>
<dbReference type="Gene3D" id="3.90.1140.10">
    <property type="entry name" value="Cyclic phosphodiesterase"/>
    <property type="match status" value="1"/>
</dbReference>
<dbReference type="Pfam" id="PF10469">
    <property type="entry name" value="AKAP7_NLS"/>
    <property type="match status" value="1"/>
</dbReference>
<dbReference type="EMBL" id="CP063407">
    <property type="protein sequence ID" value="QSZ33100.1"/>
    <property type="molecule type" value="Genomic_DNA"/>
</dbReference>
<proteinExistence type="predicted"/>
<name>A0A8A3PDD5_9HELO</name>
<feature type="domain" description="A-kinase anchor protein 7-like phosphoesterase" evidence="2">
    <location>
        <begin position="77"/>
        <end position="226"/>
    </location>
</feature>
<protein>
    <recommendedName>
        <fullName evidence="2">A-kinase anchor protein 7-like phosphoesterase domain-containing protein</fullName>
    </recommendedName>
</protein>
<feature type="compositionally biased region" description="Basic and acidic residues" evidence="1">
    <location>
        <begin position="148"/>
        <end position="162"/>
    </location>
</feature>
<feature type="region of interest" description="Disordered" evidence="1">
    <location>
        <begin position="148"/>
        <end position="174"/>
    </location>
</feature>
<feature type="region of interest" description="Disordered" evidence="1">
    <location>
        <begin position="21"/>
        <end position="67"/>
    </location>
</feature>
<evidence type="ECO:0000259" key="2">
    <source>
        <dbReference type="Pfam" id="PF10469"/>
    </source>
</evidence>
<dbReference type="InterPro" id="IPR009210">
    <property type="entry name" value="ASCC1"/>
</dbReference>
<dbReference type="GO" id="GO:0006355">
    <property type="term" value="P:regulation of DNA-templated transcription"/>
    <property type="evidence" value="ECO:0007669"/>
    <property type="project" value="TreeGrafter"/>
</dbReference>
<keyword evidence="4" id="KW-1185">Reference proteome</keyword>
<dbReference type="AlphaFoldDB" id="A0A8A3PDD5"/>
<evidence type="ECO:0000313" key="4">
    <source>
        <dbReference type="Proteomes" id="UP000672032"/>
    </source>
</evidence>
<feature type="compositionally biased region" description="Low complexity" evidence="1">
    <location>
        <begin position="50"/>
        <end position="61"/>
    </location>
</feature>
<reference evidence="3" key="1">
    <citation type="submission" date="2020-10" db="EMBL/GenBank/DDBJ databases">
        <title>Genome Sequence of Monilinia vaccinii-corymbosi Sheds Light on Mummy Berry Disease Infection of Blueberry and Mating Type.</title>
        <authorList>
            <person name="Yow A.G."/>
            <person name="Zhang Y."/>
            <person name="Bansal K."/>
            <person name="Eacker S.M."/>
            <person name="Sullivan S."/>
            <person name="Liachko I."/>
            <person name="Cubeta M.A."/>
            <person name="Rollins J.A."/>
            <person name="Ashrafi H."/>
        </authorList>
    </citation>
    <scope>NUCLEOTIDE SEQUENCE</scope>
    <source>
        <strain evidence="3">RL-1</strain>
    </source>
</reference>
<organism evidence="3 4">
    <name type="scientific">Monilinia vaccinii-corymbosi</name>
    <dbReference type="NCBI Taxonomy" id="61207"/>
    <lineage>
        <taxon>Eukaryota</taxon>
        <taxon>Fungi</taxon>
        <taxon>Dikarya</taxon>
        <taxon>Ascomycota</taxon>
        <taxon>Pezizomycotina</taxon>
        <taxon>Leotiomycetes</taxon>
        <taxon>Helotiales</taxon>
        <taxon>Sclerotiniaceae</taxon>
        <taxon>Monilinia</taxon>
    </lineage>
</organism>